<dbReference type="Proteomes" id="UP000807504">
    <property type="component" value="Unassembled WGS sequence"/>
</dbReference>
<dbReference type="EMBL" id="JABXBU010000015">
    <property type="protein sequence ID" value="KAF8786329.1"/>
    <property type="molecule type" value="Genomic_DNA"/>
</dbReference>
<organism evidence="1 2">
    <name type="scientific">Argiope bruennichi</name>
    <name type="common">Wasp spider</name>
    <name type="synonym">Aranea bruennichi</name>
    <dbReference type="NCBI Taxonomy" id="94029"/>
    <lineage>
        <taxon>Eukaryota</taxon>
        <taxon>Metazoa</taxon>
        <taxon>Ecdysozoa</taxon>
        <taxon>Arthropoda</taxon>
        <taxon>Chelicerata</taxon>
        <taxon>Arachnida</taxon>
        <taxon>Araneae</taxon>
        <taxon>Araneomorphae</taxon>
        <taxon>Entelegynae</taxon>
        <taxon>Araneoidea</taxon>
        <taxon>Araneidae</taxon>
        <taxon>Argiope</taxon>
    </lineage>
</organism>
<dbReference type="AlphaFoldDB" id="A0A8T0FA53"/>
<reference evidence="1" key="2">
    <citation type="submission" date="2020-06" db="EMBL/GenBank/DDBJ databases">
        <authorList>
            <person name="Sheffer M."/>
        </authorList>
    </citation>
    <scope>NUCLEOTIDE SEQUENCE</scope>
</reference>
<name>A0A8T0FA53_ARGBR</name>
<proteinExistence type="predicted"/>
<protein>
    <submittedName>
        <fullName evidence="1">Uncharacterized protein</fullName>
    </submittedName>
</protein>
<accession>A0A8T0FA53</accession>
<keyword evidence="2" id="KW-1185">Reference proteome</keyword>
<comment type="caution">
    <text evidence="1">The sequence shown here is derived from an EMBL/GenBank/DDBJ whole genome shotgun (WGS) entry which is preliminary data.</text>
</comment>
<sequence length="156" mass="18003">MPGLINVNRNTENIEEEVTSHGHQFRFAFSVLNLVNVQPYTFKQNIWTNCGTLPTSWSLEMIFTQDLDTKTASCTLTARRTDSIKETVNADIELCYGFVRSPTCQLEMLFRDEYSRFQEIRKHNSDILPFPDESEMYLNDGITVEVSLTVSCCRQD</sequence>
<evidence type="ECO:0000313" key="1">
    <source>
        <dbReference type="EMBL" id="KAF8786329.1"/>
    </source>
</evidence>
<reference evidence="1" key="1">
    <citation type="journal article" date="2020" name="bioRxiv">
        <title>Chromosome-level reference genome of the European wasp spider Argiope bruennichi: a resource for studies on range expansion and evolutionary adaptation.</title>
        <authorList>
            <person name="Sheffer M.M."/>
            <person name="Hoppe A."/>
            <person name="Krehenwinkel H."/>
            <person name="Uhl G."/>
            <person name="Kuss A.W."/>
            <person name="Jensen L."/>
            <person name="Jensen C."/>
            <person name="Gillespie R.G."/>
            <person name="Hoff K.J."/>
            <person name="Prost S."/>
        </authorList>
    </citation>
    <scope>NUCLEOTIDE SEQUENCE</scope>
</reference>
<gene>
    <name evidence="1" type="ORF">HNY73_008058</name>
</gene>
<evidence type="ECO:0000313" key="2">
    <source>
        <dbReference type="Proteomes" id="UP000807504"/>
    </source>
</evidence>